<dbReference type="AlphaFoldDB" id="A0AAV9IBZ5"/>
<dbReference type="InterPro" id="IPR019181">
    <property type="entry name" value="LSM12_ABD"/>
</dbReference>
<dbReference type="Gene3D" id="1.25.40.990">
    <property type="match status" value="1"/>
</dbReference>
<dbReference type="GO" id="GO:0000387">
    <property type="term" value="P:spliceosomal snRNP assembly"/>
    <property type="evidence" value="ECO:0007669"/>
    <property type="project" value="TreeGrafter"/>
</dbReference>
<dbReference type="EMBL" id="JANCYU010000026">
    <property type="protein sequence ID" value="KAK4524843.1"/>
    <property type="molecule type" value="Genomic_DNA"/>
</dbReference>
<dbReference type="Proteomes" id="UP001300502">
    <property type="component" value="Unassembled WGS sequence"/>
</dbReference>
<dbReference type="Pfam" id="PF09793">
    <property type="entry name" value="AD"/>
    <property type="match status" value="1"/>
</dbReference>
<dbReference type="GO" id="GO:0000245">
    <property type="term" value="P:spliceosomal complex assembly"/>
    <property type="evidence" value="ECO:0007669"/>
    <property type="project" value="InterPro"/>
</dbReference>
<dbReference type="PANTHER" id="PTHR14710">
    <property type="entry name" value="GEM-ASSOCIATED PROTEIN 6"/>
    <property type="match status" value="1"/>
</dbReference>
<feature type="domain" description="AD" evidence="1">
    <location>
        <begin position="263"/>
        <end position="367"/>
    </location>
</feature>
<dbReference type="InterPro" id="IPR047574">
    <property type="entry name" value="AD"/>
</dbReference>
<keyword evidence="3" id="KW-1185">Reference proteome</keyword>
<comment type="caution">
    <text evidence="2">The sequence shown here is derived from an EMBL/GenBank/DDBJ whole genome shotgun (WGS) entry which is preliminary data.</text>
</comment>
<dbReference type="Gene3D" id="2.30.30.100">
    <property type="match status" value="1"/>
</dbReference>
<evidence type="ECO:0000313" key="2">
    <source>
        <dbReference type="EMBL" id="KAK4524843.1"/>
    </source>
</evidence>
<dbReference type="PROSITE" id="PS52001">
    <property type="entry name" value="AD"/>
    <property type="match status" value="1"/>
</dbReference>
<dbReference type="InterPro" id="IPR009422">
    <property type="entry name" value="Gemin6"/>
</dbReference>
<evidence type="ECO:0000259" key="1">
    <source>
        <dbReference type="PROSITE" id="PS52001"/>
    </source>
</evidence>
<proteinExistence type="predicted"/>
<evidence type="ECO:0000313" key="3">
    <source>
        <dbReference type="Proteomes" id="UP001300502"/>
    </source>
</evidence>
<organism evidence="2 3">
    <name type="scientific">Galdieria yellowstonensis</name>
    <dbReference type="NCBI Taxonomy" id="3028027"/>
    <lineage>
        <taxon>Eukaryota</taxon>
        <taxon>Rhodophyta</taxon>
        <taxon>Bangiophyceae</taxon>
        <taxon>Galdieriales</taxon>
        <taxon>Galdieriaceae</taxon>
        <taxon>Galdieria</taxon>
    </lineage>
</organism>
<name>A0AAV9IBZ5_9RHOD</name>
<protein>
    <recommendedName>
        <fullName evidence="1">AD domain-containing protein</fullName>
    </recommendedName>
</protein>
<accession>A0AAV9IBZ5</accession>
<sequence length="368" mass="43408">MNTCETLSPSQQHLSEALKNRDYMTCIWICEELELQSSLQGQPFEFYTLFFFLLLLRNQCHLAHFLWKRCPYSQREPRLMTLREIALALCREDYEAAFSLCRNTDWQELNQLATDFLEVWRARLANKLQSTYTVISVTDCCRYLGMSREEWMAKPYWRMEGEYVFPDRRVPTCHLLSSLQGNHNPIEDPLETLTRMKTTWLQDIGYLIEVVCTQEIQVKGYLYTVDPNTNNLILLNDYDPTTTKFHQLTLVMGSAIQEMKRLQVTEEPELTNRIRQTDQVEQLLVQQHTMETTQVSSAIEQRRNKLLELLNKYPWKTEWDPTSGIIRVMEGLVRIEPPYTEDSCFSTQQNVLLQVVNLLETMETMPNE</sequence>
<dbReference type="Pfam" id="PF10075">
    <property type="entry name" value="CSN8_PSD8_EIF3K"/>
    <property type="match status" value="1"/>
</dbReference>
<gene>
    <name evidence="2" type="ORF">GAYE_SCF06G2745</name>
</gene>
<dbReference type="GO" id="GO:0032797">
    <property type="term" value="C:SMN complex"/>
    <property type="evidence" value="ECO:0007669"/>
    <property type="project" value="TreeGrafter"/>
</dbReference>
<dbReference type="PANTHER" id="PTHR14710:SF2">
    <property type="entry name" value="GEM-ASSOCIATED PROTEIN 6"/>
    <property type="match status" value="1"/>
</dbReference>
<dbReference type="GO" id="GO:0005634">
    <property type="term" value="C:nucleus"/>
    <property type="evidence" value="ECO:0007669"/>
    <property type="project" value="InterPro"/>
</dbReference>
<dbReference type="InterPro" id="IPR033464">
    <property type="entry name" value="CSN8_PSD8_EIF3K"/>
</dbReference>
<reference evidence="2 3" key="1">
    <citation type="submission" date="2022-07" db="EMBL/GenBank/DDBJ databases">
        <title>Genome-wide signatures of adaptation to extreme environments.</title>
        <authorList>
            <person name="Cho C.H."/>
            <person name="Yoon H.S."/>
        </authorList>
    </citation>
    <scope>NUCLEOTIDE SEQUENCE [LARGE SCALE GENOMIC DNA]</scope>
    <source>
        <strain evidence="2 3">108.79 E11</strain>
    </source>
</reference>